<sequence length="95" mass="11154">MVIGSRRLRFRRSVRRIAPVGRLRFASLGPRVEVVRRCEDEPPDDDRHEAEEFEEGTEDEVAGDEKVRTDAKREREEQSERRRSIGPIHNRPFNG</sequence>
<feature type="compositionally biased region" description="Basic and acidic residues" evidence="1">
    <location>
        <begin position="63"/>
        <end position="83"/>
    </location>
</feature>
<feature type="region of interest" description="Disordered" evidence="1">
    <location>
        <begin position="36"/>
        <end position="95"/>
    </location>
</feature>
<accession>L9Z7H8</accession>
<dbReference type="Proteomes" id="UP000011618">
    <property type="component" value="Unassembled WGS sequence"/>
</dbReference>
<reference evidence="2 3" key="1">
    <citation type="journal article" date="2014" name="PLoS Genet.">
        <title>Phylogenetically driven sequencing of extremely halophilic archaea reveals strategies for static and dynamic osmo-response.</title>
        <authorList>
            <person name="Becker E.A."/>
            <person name="Seitzer P.M."/>
            <person name="Tritt A."/>
            <person name="Larsen D."/>
            <person name="Krusor M."/>
            <person name="Yao A.I."/>
            <person name="Wu D."/>
            <person name="Madern D."/>
            <person name="Eisen J.A."/>
            <person name="Darling A.E."/>
            <person name="Facciotti M.T."/>
        </authorList>
    </citation>
    <scope>NUCLEOTIDE SEQUENCE [LARGE SCALE GENOMIC DNA]</scope>
    <source>
        <strain evidence="2 3">DSM 3751</strain>
    </source>
</reference>
<evidence type="ECO:0000313" key="3">
    <source>
        <dbReference type="Proteomes" id="UP000011618"/>
    </source>
</evidence>
<evidence type="ECO:0000256" key="1">
    <source>
        <dbReference type="SAM" id="MobiDB-lite"/>
    </source>
</evidence>
<dbReference type="EMBL" id="AOII01000020">
    <property type="protein sequence ID" value="ELY82450.1"/>
    <property type="molecule type" value="Genomic_DNA"/>
</dbReference>
<feature type="compositionally biased region" description="Acidic residues" evidence="1">
    <location>
        <begin position="51"/>
        <end position="62"/>
    </location>
</feature>
<protein>
    <submittedName>
        <fullName evidence="2">Uncharacterized protein</fullName>
    </submittedName>
</protein>
<dbReference type="AlphaFoldDB" id="L9Z7H8"/>
<proteinExistence type="predicted"/>
<evidence type="ECO:0000313" key="2">
    <source>
        <dbReference type="EMBL" id="ELY82450.1"/>
    </source>
</evidence>
<gene>
    <name evidence="2" type="ORF">C487_01991</name>
</gene>
<comment type="caution">
    <text evidence="2">The sequence shown here is derived from an EMBL/GenBank/DDBJ whole genome shotgun (WGS) entry which is preliminary data.</text>
</comment>
<feature type="compositionally biased region" description="Basic and acidic residues" evidence="1">
    <location>
        <begin position="36"/>
        <end position="50"/>
    </location>
</feature>
<name>L9Z7H8_9EURY</name>
<organism evidence="2 3">
    <name type="scientific">Natrinema pallidum DSM 3751</name>
    <dbReference type="NCBI Taxonomy" id="1227495"/>
    <lineage>
        <taxon>Archaea</taxon>
        <taxon>Methanobacteriati</taxon>
        <taxon>Methanobacteriota</taxon>
        <taxon>Stenosarchaea group</taxon>
        <taxon>Halobacteria</taxon>
        <taxon>Halobacteriales</taxon>
        <taxon>Natrialbaceae</taxon>
        <taxon>Natrinema</taxon>
    </lineage>
</organism>